<name>A0A9P5TUX9_9AGAR</name>
<dbReference type="Proteomes" id="UP000772434">
    <property type="component" value="Unassembled WGS sequence"/>
</dbReference>
<comment type="caution">
    <text evidence="1">The sequence shown here is derived from an EMBL/GenBank/DDBJ whole genome shotgun (WGS) entry which is preliminary data.</text>
</comment>
<protein>
    <submittedName>
        <fullName evidence="1">Uncharacterized protein</fullName>
    </submittedName>
</protein>
<evidence type="ECO:0000313" key="2">
    <source>
        <dbReference type="Proteomes" id="UP000772434"/>
    </source>
</evidence>
<evidence type="ECO:0000313" key="1">
    <source>
        <dbReference type="EMBL" id="KAF9028518.1"/>
    </source>
</evidence>
<gene>
    <name evidence="1" type="ORF">BDP27DRAFT_1247048</name>
</gene>
<proteinExistence type="predicted"/>
<keyword evidence="2" id="KW-1185">Reference proteome</keyword>
<sequence length="68" mass="8281">VNFAMFQVFLLYMHYQREMSARHLSELRIELKDQFERTQKAQLNERKAADSKYRLTSYVIIPYLPYSC</sequence>
<organism evidence="1 2">
    <name type="scientific">Rhodocollybia butyracea</name>
    <dbReference type="NCBI Taxonomy" id="206335"/>
    <lineage>
        <taxon>Eukaryota</taxon>
        <taxon>Fungi</taxon>
        <taxon>Dikarya</taxon>
        <taxon>Basidiomycota</taxon>
        <taxon>Agaricomycotina</taxon>
        <taxon>Agaricomycetes</taxon>
        <taxon>Agaricomycetidae</taxon>
        <taxon>Agaricales</taxon>
        <taxon>Marasmiineae</taxon>
        <taxon>Omphalotaceae</taxon>
        <taxon>Rhodocollybia</taxon>
    </lineage>
</organism>
<feature type="non-terminal residue" evidence="1">
    <location>
        <position position="1"/>
    </location>
</feature>
<dbReference type="OrthoDB" id="60033at2759"/>
<dbReference type="AlphaFoldDB" id="A0A9P5TUX9"/>
<accession>A0A9P5TUX9</accession>
<reference evidence="1" key="1">
    <citation type="submission" date="2020-11" db="EMBL/GenBank/DDBJ databases">
        <authorList>
            <consortium name="DOE Joint Genome Institute"/>
            <person name="Ahrendt S."/>
            <person name="Riley R."/>
            <person name="Andreopoulos W."/>
            <person name="Labutti K."/>
            <person name="Pangilinan J."/>
            <person name="Ruiz-Duenas F.J."/>
            <person name="Barrasa J.M."/>
            <person name="Sanchez-Garcia M."/>
            <person name="Camarero S."/>
            <person name="Miyauchi S."/>
            <person name="Serrano A."/>
            <person name="Linde D."/>
            <person name="Babiker R."/>
            <person name="Drula E."/>
            <person name="Ayuso-Fernandez I."/>
            <person name="Pacheco R."/>
            <person name="Padilla G."/>
            <person name="Ferreira P."/>
            <person name="Barriuso J."/>
            <person name="Kellner H."/>
            <person name="Castanera R."/>
            <person name="Alfaro M."/>
            <person name="Ramirez L."/>
            <person name="Pisabarro A.G."/>
            <person name="Kuo A."/>
            <person name="Tritt A."/>
            <person name="Lipzen A."/>
            <person name="He G."/>
            <person name="Yan M."/>
            <person name="Ng V."/>
            <person name="Cullen D."/>
            <person name="Martin F."/>
            <person name="Rosso M.-N."/>
            <person name="Henrissat B."/>
            <person name="Hibbett D."/>
            <person name="Martinez A.T."/>
            <person name="Grigoriev I.V."/>
        </authorList>
    </citation>
    <scope>NUCLEOTIDE SEQUENCE</scope>
    <source>
        <strain evidence="1">AH 40177</strain>
    </source>
</reference>
<dbReference type="EMBL" id="JADNRY010000733">
    <property type="protein sequence ID" value="KAF9028518.1"/>
    <property type="molecule type" value="Genomic_DNA"/>
</dbReference>